<protein>
    <recommendedName>
        <fullName evidence="3">Integrase catalytic domain-containing protein</fullName>
    </recommendedName>
</protein>
<dbReference type="Proteomes" id="UP001283361">
    <property type="component" value="Unassembled WGS sequence"/>
</dbReference>
<dbReference type="GO" id="GO:0003676">
    <property type="term" value="F:nucleic acid binding"/>
    <property type="evidence" value="ECO:0007669"/>
    <property type="project" value="InterPro"/>
</dbReference>
<evidence type="ECO:0000313" key="2">
    <source>
        <dbReference type="Proteomes" id="UP001283361"/>
    </source>
</evidence>
<reference evidence="1" key="1">
    <citation type="journal article" date="2023" name="G3 (Bethesda)">
        <title>A reference genome for the long-term kleptoplast-retaining sea slug Elysia crispata morphotype clarki.</title>
        <authorList>
            <person name="Eastman K.E."/>
            <person name="Pendleton A.L."/>
            <person name="Shaikh M.A."/>
            <person name="Suttiyut T."/>
            <person name="Ogas R."/>
            <person name="Tomko P."/>
            <person name="Gavelis G."/>
            <person name="Widhalm J.R."/>
            <person name="Wisecaver J.H."/>
        </authorList>
    </citation>
    <scope>NUCLEOTIDE SEQUENCE</scope>
    <source>
        <strain evidence="1">ECLA1</strain>
    </source>
</reference>
<organism evidence="1 2">
    <name type="scientific">Elysia crispata</name>
    <name type="common">lettuce slug</name>
    <dbReference type="NCBI Taxonomy" id="231223"/>
    <lineage>
        <taxon>Eukaryota</taxon>
        <taxon>Metazoa</taxon>
        <taxon>Spiralia</taxon>
        <taxon>Lophotrochozoa</taxon>
        <taxon>Mollusca</taxon>
        <taxon>Gastropoda</taxon>
        <taxon>Heterobranchia</taxon>
        <taxon>Euthyneura</taxon>
        <taxon>Panpulmonata</taxon>
        <taxon>Sacoglossa</taxon>
        <taxon>Placobranchoidea</taxon>
        <taxon>Plakobranchidae</taxon>
        <taxon>Elysia</taxon>
    </lineage>
</organism>
<dbReference type="AlphaFoldDB" id="A0AAE1DP22"/>
<gene>
    <name evidence="1" type="ORF">RRG08_021755</name>
</gene>
<keyword evidence="2" id="KW-1185">Reference proteome</keyword>
<comment type="caution">
    <text evidence="1">The sequence shown here is derived from an EMBL/GenBank/DDBJ whole genome shotgun (WGS) entry which is preliminary data.</text>
</comment>
<dbReference type="Gene3D" id="3.30.420.10">
    <property type="entry name" value="Ribonuclease H-like superfamily/Ribonuclease H"/>
    <property type="match status" value="1"/>
</dbReference>
<evidence type="ECO:0000313" key="1">
    <source>
        <dbReference type="EMBL" id="KAK3777644.1"/>
    </source>
</evidence>
<sequence>MHQLLRTLPEHDKAAWPKRLKELVYFYNTTPHSSTGYSSFTLLYDRAPTLPLDVLLGNQSDETGSFVIKRNNEPPRCVSAGEIRKFHPPNPDVIHNREWCVVLPLSQLFYPMNRLSKQWKKLLLC</sequence>
<dbReference type="EMBL" id="JAWDGP010003066">
    <property type="protein sequence ID" value="KAK3777644.1"/>
    <property type="molecule type" value="Genomic_DNA"/>
</dbReference>
<dbReference type="InterPro" id="IPR036397">
    <property type="entry name" value="RNaseH_sf"/>
</dbReference>
<accession>A0AAE1DP22</accession>
<evidence type="ECO:0008006" key="3">
    <source>
        <dbReference type="Google" id="ProtNLM"/>
    </source>
</evidence>
<proteinExistence type="predicted"/>
<name>A0AAE1DP22_9GAST</name>